<evidence type="ECO:0000313" key="1">
    <source>
        <dbReference type="EMBL" id="TEB06308.1"/>
    </source>
</evidence>
<dbReference type="AlphaFoldDB" id="A0A4Y7RBC7"/>
<name>A0A4Y7RBC7_9FIRM</name>
<comment type="caution">
    <text evidence="1">The sequence shown here is derived from an EMBL/GenBank/DDBJ whole genome shotgun (WGS) entry which is preliminary data.</text>
</comment>
<organism evidence="1 2">
    <name type="scientific">Pelotomaculum propionicicum</name>
    <dbReference type="NCBI Taxonomy" id="258475"/>
    <lineage>
        <taxon>Bacteria</taxon>
        <taxon>Bacillati</taxon>
        <taxon>Bacillota</taxon>
        <taxon>Clostridia</taxon>
        <taxon>Eubacteriales</taxon>
        <taxon>Desulfotomaculaceae</taxon>
        <taxon>Pelotomaculum</taxon>
    </lineage>
</organism>
<evidence type="ECO:0000313" key="2">
    <source>
        <dbReference type="Proteomes" id="UP000297597"/>
    </source>
</evidence>
<protein>
    <submittedName>
        <fullName evidence="1">Uncharacterized protein</fullName>
    </submittedName>
</protein>
<gene>
    <name evidence="1" type="ORF">Pmgp_03785</name>
</gene>
<dbReference type="Proteomes" id="UP000297597">
    <property type="component" value="Unassembled WGS sequence"/>
</dbReference>
<keyword evidence="2" id="KW-1185">Reference proteome</keyword>
<sequence>MAPLLYLPTYLLFDRRIINSNEIHPELSSARIEAPCLTIPGHEPCCQRGLWKDYWAYRENNPDSCALIHEQRQGSGLNRYS</sequence>
<reference evidence="1 2" key="1">
    <citation type="journal article" date="2018" name="Environ. Microbiol.">
        <title>Novel energy conservation strategies and behaviour of Pelotomaculum schinkii driving syntrophic propionate catabolism.</title>
        <authorList>
            <person name="Hidalgo-Ahumada C.A.P."/>
            <person name="Nobu M.K."/>
            <person name="Narihiro T."/>
            <person name="Tamaki H."/>
            <person name="Liu W.T."/>
            <person name="Kamagata Y."/>
            <person name="Stams A.J.M."/>
            <person name="Imachi H."/>
            <person name="Sousa D.Z."/>
        </authorList>
    </citation>
    <scope>NUCLEOTIDE SEQUENCE [LARGE SCALE GENOMIC DNA]</scope>
    <source>
        <strain evidence="1 2">MGP</strain>
    </source>
</reference>
<accession>A0A4Y7RBC7</accession>
<proteinExistence type="predicted"/>
<dbReference type="EMBL" id="QFFZ01000112">
    <property type="protein sequence ID" value="TEB06308.1"/>
    <property type="molecule type" value="Genomic_DNA"/>
</dbReference>